<sequence length="267" mass="30800">MKKYLFILVISSIFNNVFCQDIRMVIPTFYGSSINLNNEAKYLDLGKKSIQTILKNINYSNIEANFKEGDTISFEISYVIGETGKVVKDYTFVKSESNYLDSEFIKIINDFPIFTPAISLIKKTPVGYQFKTFAKFFFSKEMYLIRISPDAVKQKEIKRNFKILPLFGNCKKDNTLEEQSVCLSNGIADYIGRYLIFEEKGSLKTIRIYLKIDKNGIVGLIDVDNPNNDIKEAFKKVIERMPKLEPALGLENEPIDFLFRLQINFSN</sequence>
<gene>
    <name evidence="1" type="ORF">SAMN05660845_0499</name>
</gene>
<dbReference type="RefSeq" id="WP_143076454.1">
    <property type="nucleotide sequence ID" value="NZ_FOJT01000001.1"/>
</dbReference>
<name>A0A1I0VN99_9FLAO</name>
<accession>A0A1I0VN99</accession>
<reference evidence="2" key="1">
    <citation type="submission" date="2016-10" db="EMBL/GenBank/DDBJ databases">
        <authorList>
            <person name="Varghese N."/>
            <person name="Submissions S."/>
        </authorList>
    </citation>
    <scope>NUCLEOTIDE SEQUENCE [LARGE SCALE GENOMIC DNA]</scope>
    <source>
        <strain evidence="2">DSM 21789</strain>
    </source>
</reference>
<organism evidence="1 2">
    <name type="scientific">Flavobacterium swingsii</name>
    <dbReference type="NCBI Taxonomy" id="498292"/>
    <lineage>
        <taxon>Bacteria</taxon>
        <taxon>Pseudomonadati</taxon>
        <taxon>Bacteroidota</taxon>
        <taxon>Flavobacteriia</taxon>
        <taxon>Flavobacteriales</taxon>
        <taxon>Flavobacteriaceae</taxon>
        <taxon>Flavobacterium</taxon>
    </lineage>
</organism>
<evidence type="ECO:0008006" key="3">
    <source>
        <dbReference type="Google" id="ProtNLM"/>
    </source>
</evidence>
<dbReference type="OrthoDB" id="1522859at2"/>
<evidence type="ECO:0000313" key="2">
    <source>
        <dbReference type="Proteomes" id="UP000199604"/>
    </source>
</evidence>
<dbReference type="Proteomes" id="UP000199604">
    <property type="component" value="Unassembled WGS sequence"/>
</dbReference>
<dbReference type="EMBL" id="FOJT01000001">
    <property type="protein sequence ID" value="SFA77969.1"/>
    <property type="molecule type" value="Genomic_DNA"/>
</dbReference>
<dbReference type="AlphaFoldDB" id="A0A1I0VN99"/>
<proteinExistence type="predicted"/>
<dbReference type="STRING" id="498292.SAMN05660845_0499"/>
<protein>
    <recommendedName>
        <fullName evidence="3">TonB protein C-terminal</fullName>
    </recommendedName>
</protein>
<keyword evidence="2" id="KW-1185">Reference proteome</keyword>
<evidence type="ECO:0000313" key="1">
    <source>
        <dbReference type="EMBL" id="SFA77969.1"/>
    </source>
</evidence>